<dbReference type="AlphaFoldDB" id="A0A9D6V964"/>
<comment type="caution">
    <text evidence="7">The sequence shown here is derived from an EMBL/GenBank/DDBJ whole genome shotgun (WGS) entry which is preliminary data.</text>
</comment>
<name>A0A9D6V964_9BACT</name>
<gene>
    <name evidence="7" type="ORF">HY912_22305</name>
</gene>
<evidence type="ECO:0000313" key="7">
    <source>
        <dbReference type="EMBL" id="MBI5252236.1"/>
    </source>
</evidence>
<dbReference type="EMBL" id="JACRDE010000582">
    <property type="protein sequence ID" value="MBI5252236.1"/>
    <property type="molecule type" value="Genomic_DNA"/>
</dbReference>
<feature type="coiled-coil region" evidence="6">
    <location>
        <begin position="475"/>
        <end position="504"/>
    </location>
</feature>
<reference evidence="7" key="1">
    <citation type="submission" date="2020-07" db="EMBL/GenBank/DDBJ databases">
        <title>Huge and variable diversity of episymbiotic CPR bacteria and DPANN archaea in groundwater ecosystems.</title>
        <authorList>
            <person name="He C.Y."/>
            <person name="Keren R."/>
            <person name="Whittaker M."/>
            <person name="Farag I.F."/>
            <person name="Doudna J."/>
            <person name="Cate J.H.D."/>
            <person name="Banfield J.F."/>
        </authorList>
    </citation>
    <scope>NUCLEOTIDE SEQUENCE</scope>
    <source>
        <strain evidence="7">NC_groundwater_1664_Pr3_B-0.1um_52_9</strain>
    </source>
</reference>
<keyword evidence="3 5" id="KW-0067">ATP-binding</keyword>
<dbReference type="SUPFAM" id="SSF53067">
    <property type="entry name" value="Actin-like ATPase domain"/>
    <property type="match status" value="2"/>
</dbReference>
<protein>
    <submittedName>
        <fullName evidence="7">Hsp70 family protein</fullName>
    </submittedName>
</protein>
<sequence>MGESCAVGIDLGTTNSVVSIWRHGRVETIPIRGFNKTPSVVSFDDDGILVGEEAKSRLDVFPETTVGSVKRFMGDRTKTPYEINGQKYTPVDISALILKKLVEGASEYLGEPVKRAVISVPAYFNEDQKEDTKLAAEQAGLEVMRLVAEPTAAALAYGFRQKKDQLLLVYDLGGGTFDVSILKVEGDDFRVIAVDGDARLGGDDFDEAIMKHLSTVFADKTGKDITGQSSRLGRIALQKLKEQAEKAKIKLALFQEAEIKIPDLLGVPFIEKLTRPKFVDLIQPFLNKTVQKVDSVLKSAKLKPDQIDRVILVGGSTRIPAIKDILKQKIGDPYTADNVDEIVAAGAAIFAYWDDPDHPGIDDRPALPRDVTAHALGIEMLKDDFSGVFFQPLIDKNTEYPCKGGVTGFSVTPYQKSVLMKVYRESLAGENCKGDLSLPITVRREPVPAMAVFDLDRNGIIHFTAVEMLVSEGAQENLRRSLARKEAKNKVAEMERSLQSYFETQARQGRVSDFEPLDRFIKDGWVRAEEVRINPGIKS</sequence>
<keyword evidence="4" id="KW-0143">Chaperone</keyword>
<dbReference type="PANTHER" id="PTHR19375">
    <property type="entry name" value="HEAT SHOCK PROTEIN 70KDA"/>
    <property type="match status" value="1"/>
</dbReference>
<evidence type="ECO:0000256" key="2">
    <source>
        <dbReference type="ARBA" id="ARBA00022741"/>
    </source>
</evidence>
<comment type="similarity">
    <text evidence="1 5">Belongs to the heat shock protein 70 family.</text>
</comment>
<dbReference type="GO" id="GO:0140662">
    <property type="term" value="F:ATP-dependent protein folding chaperone"/>
    <property type="evidence" value="ECO:0007669"/>
    <property type="project" value="InterPro"/>
</dbReference>
<dbReference type="PROSITE" id="PS00329">
    <property type="entry name" value="HSP70_2"/>
    <property type="match status" value="1"/>
</dbReference>
<dbReference type="PROSITE" id="PS01036">
    <property type="entry name" value="HSP70_3"/>
    <property type="match status" value="1"/>
</dbReference>
<dbReference type="InterPro" id="IPR043129">
    <property type="entry name" value="ATPase_NBD"/>
</dbReference>
<dbReference type="InterPro" id="IPR029047">
    <property type="entry name" value="HSP70_peptide-bd_sf"/>
</dbReference>
<dbReference type="Gene3D" id="3.30.420.40">
    <property type="match status" value="2"/>
</dbReference>
<evidence type="ECO:0000256" key="3">
    <source>
        <dbReference type="ARBA" id="ARBA00022840"/>
    </source>
</evidence>
<dbReference type="InterPro" id="IPR013126">
    <property type="entry name" value="Hsp_70_fam"/>
</dbReference>
<evidence type="ECO:0000256" key="5">
    <source>
        <dbReference type="RuleBase" id="RU003322"/>
    </source>
</evidence>
<dbReference type="SUPFAM" id="SSF100920">
    <property type="entry name" value="Heat shock protein 70kD (HSP70), peptide-binding domain"/>
    <property type="match status" value="1"/>
</dbReference>
<dbReference type="Gene3D" id="3.90.640.10">
    <property type="entry name" value="Actin, Chain A, domain 4"/>
    <property type="match status" value="1"/>
</dbReference>
<proteinExistence type="inferred from homology"/>
<evidence type="ECO:0000256" key="1">
    <source>
        <dbReference type="ARBA" id="ARBA00007381"/>
    </source>
</evidence>
<keyword evidence="6" id="KW-0175">Coiled coil</keyword>
<dbReference type="PROSITE" id="PS00297">
    <property type="entry name" value="HSP70_1"/>
    <property type="match status" value="1"/>
</dbReference>
<dbReference type="Gene3D" id="2.60.34.10">
    <property type="entry name" value="Substrate Binding Domain Of DNAk, Chain A, domain 1"/>
    <property type="match status" value="1"/>
</dbReference>
<dbReference type="FunFam" id="3.30.420.40:FF:000071">
    <property type="entry name" value="Molecular chaperone DnaK"/>
    <property type="match status" value="1"/>
</dbReference>
<evidence type="ECO:0000256" key="6">
    <source>
        <dbReference type="SAM" id="Coils"/>
    </source>
</evidence>
<evidence type="ECO:0000256" key="4">
    <source>
        <dbReference type="ARBA" id="ARBA00023186"/>
    </source>
</evidence>
<dbReference type="Proteomes" id="UP000807825">
    <property type="component" value="Unassembled WGS sequence"/>
</dbReference>
<evidence type="ECO:0000313" key="8">
    <source>
        <dbReference type="Proteomes" id="UP000807825"/>
    </source>
</evidence>
<dbReference type="Pfam" id="PF00012">
    <property type="entry name" value="HSP70"/>
    <property type="match status" value="1"/>
</dbReference>
<keyword evidence="2 5" id="KW-0547">Nucleotide-binding</keyword>
<dbReference type="InterPro" id="IPR018181">
    <property type="entry name" value="Heat_shock_70_CS"/>
</dbReference>
<dbReference type="GO" id="GO:0005524">
    <property type="term" value="F:ATP binding"/>
    <property type="evidence" value="ECO:0007669"/>
    <property type="project" value="UniProtKB-KW"/>
</dbReference>
<dbReference type="CDD" id="cd24029">
    <property type="entry name" value="ASKHA_NBD_HSP70_DnaK_HscA_HscC"/>
    <property type="match status" value="1"/>
</dbReference>
<organism evidence="7 8">
    <name type="scientific">Desulfomonile tiedjei</name>
    <dbReference type="NCBI Taxonomy" id="2358"/>
    <lineage>
        <taxon>Bacteria</taxon>
        <taxon>Pseudomonadati</taxon>
        <taxon>Thermodesulfobacteriota</taxon>
        <taxon>Desulfomonilia</taxon>
        <taxon>Desulfomonilales</taxon>
        <taxon>Desulfomonilaceae</taxon>
        <taxon>Desulfomonile</taxon>
    </lineage>
</organism>
<accession>A0A9D6V964</accession>
<dbReference type="PRINTS" id="PR00301">
    <property type="entry name" value="HEATSHOCK70"/>
</dbReference>
<dbReference type="FunFam" id="3.90.640.10:FF:000003">
    <property type="entry name" value="Molecular chaperone DnaK"/>
    <property type="match status" value="1"/>
</dbReference>